<reference evidence="3" key="1">
    <citation type="submission" date="2013-06" db="EMBL/GenBank/DDBJ databases">
        <authorList>
            <person name="Weinstock G."/>
            <person name="Sodergren E."/>
            <person name="Clifton S."/>
            <person name="Fulton L."/>
            <person name="Fulton B."/>
            <person name="Courtney L."/>
            <person name="Fronick C."/>
            <person name="Harrison M."/>
            <person name="Strong C."/>
            <person name="Farmer C."/>
            <person name="Delahaunty K."/>
            <person name="Markovic C."/>
            <person name="Hall O."/>
            <person name="Minx P."/>
            <person name="Tomlinson C."/>
            <person name="Mitreva M."/>
            <person name="Nelson J."/>
            <person name="Hou S."/>
            <person name="Wollam A."/>
            <person name="Pepin K.H."/>
            <person name="Johnson M."/>
            <person name="Bhonagiri V."/>
            <person name="Nash W.E."/>
            <person name="Warren W."/>
            <person name="Chinwalla A."/>
            <person name="Mardis E.R."/>
            <person name="Wilson R.K."/>
        </authorList>
    </citation>
    <scope>NUCLEOTIDE SEQUENCE [LARGE SCALE GENOMIC DNA]</scope>
    <source>
        <strain evidence="3">ATCC 49176</strain>
    </source>
</reference>
<dbReference type="RefSeq" id="WP_023391915.1">
    <property type="nucleotide sequence ID" value="NZ_KI535340.1"/>
</dbReference>
<feature type="transmembrane region" description="Helical" evidence="1">
    <location>
        <begin position="117"/>
        <end position="139"/>
    </location>
</feature>
<keyword evidence="1" id="KW-1133">Transmembrane helix</keyword>
<dbReference type="OrthoDB" id="9777935at2"/>
<name>W1Q242_ABIDE</name>
<organism evidence="3 4">
    <name type="scientific">Abiotrophia defectiva ATCC 49176</name>
    <dbReference type="NCBI Taxonomy" id="592010"/>
    <lineage>
        <taxon>Bacteria</taxon>
        <taxon>Bacillati</taxon>
        <taxon>Bacillota</taxon>
        <taxon>Bacilli</taxon>
        <taxon>Lactobacillales</taxon>
        <taxon>Aerococcaceae</taxon>
        <taxon>Abiotrophia</taxon>
    </lineage>
</organism>
<evidence type="ECO:0000259" key="2">
    <source>
        <dbReference type="Pfam" id="PF11858"/>
    </source>
</evidence>
<keyword evidence="1" id="KW-0472">Membrane</keyword>
<feature type="transmembrane region" description="Helical" evidence="1">
    <location>
        <begin position="84"/>
        <end position="105"/>
    </location>
</feature>
<dbReference type="EMBL" id="ACIN03000013">
    <property type="protein sequence ID" value="ESK65112.1"/>
    <property type="molecule type" value="Genomic_DNA"/>
</dbReference>
<dbReference type="HOGENOM" id="CLU_1801809_0_0_9"/>
<proteinExistence type="predicted"/>
<feature type="domain" description="Ribonuclease HIII N-terminal" evidence="2">
    <location>
        <begin position="7"/>
        <end position="79"/>
    </location>
</feature>
<dbReference type="InterPro" id="IPR024568">
    <property type="entry name" value="RNase_HIII_N"/>
</dbReference>
<dbReference type="InterPro" id="IPR012295">
    <property type="entry name" value="TBP_dom_sf"/>
</dbReference>
<dbReference type="AlphaFoldDB" id="W1Q242"/>
<evidence type="ECO:0000313" key="3">
    <source>
        <dbReference type="EMBL" id="ESK65112.1"/>
    </source>
</evidence>
<dbReference type="Gene3D" id="3.30.310.10">
    <property type="entry name" value="TATA-Binding Protein"/>
    <property type="match status" value="1"/>
</dbReference>
<evidence type="ECO:0000313" key="4">
    <source>
        <dbReference type="Proteomes" id="UP000019050"/>
    </source>
</evidence>
<gene>
    <name evidence="3" type="ORF">GCWU000182_001273</name>
</gene>
<keyword evidence="4" id="KW-1185">Reference proteome</keyword>
<evidence type="ECO:0000256" key="1">
    <source>
        <dbReference type="SAM" id="Phobius"/>
    </source>
</evidence>
<sequence>MAEKSITLKLEEIQGMKKYYEQYLQDPVEHSVFFAKVNGVTITAFQSGTVRFQGASQDNVDKLVEKWKEKNEQSQNARKSSKKFIYLIVALIIFFVSTKAIGYFWGALNKKGIPSNFVIFMTIILGSIISSSVTLYLYFREKK</sequence>
<dbReference type="Proteomes" id="UP000019050">
    <property type="component" value="Unassembled WGS sequence"/>
</dbReference>
<dbReference type="Pfam" id="PF11858">
    <property type="entry name" value="DUF3378"/>
    <property type="match status" value="1"/>
</dbReference>
<comment type="caution">
    <text evidence="3">The sequence shown here is derived from an EMBL/GenBank/DDBJ whole genome shotgun (WGS) entry which is preliminary data.</text>
</comment>
<keyword evidence="1" id="KW-0812">Transmembrane</keyword>
<accession>W1Q242</accession>
<dbReference type="GeneID" id="84817781"/>
<protein>
    <recommendedName>
        <fullName evidence="2">Ribonuclease HIII N-terminal domain-containing protein</fullName>
    </recommendedName>
</protein>